<evidence type="ECO:0000313" key="2">
    <source>
        <dbReference type="EMBL" id="MBI4596671.1"/>
    </source>
</evidence>
<proteinExistence type="predicted"/>
<reference evidence="2" key="1">
    <citation type="submission" date="2020-07" db="EMBL/GenBank/DDBJ databases">
        <title>Huge and variable diversity of episymbiotic CPR bacteria and DPANN archaea in groundwater ecosystems.</title>
        <authorList>
            <person name="He C.Y."/>
            <person name="Keren R."/>
            <person name="Whittaker M."/>
            <person name="Farag I.F."/>
            <person name="Doudna J."/>
            <person name="Cate J.H.D."/>
            <person name="Banfield J.F."/>
        </authorList>
    </citation>
    <scope>NUCLEOTIDE SEQUENCE</scope>
    <source>
        <strain evidence="2">NC_groundwater_1482_Ag_S-0.65um_47_24</strain>
    </source>
</reference>
<protein>
    <submittedName>
        <fullName evidence="2">DUF5615 family PIN-like protein</fullName>
    </submittedName>
</protein>
<dbReference type="InterPro" id="IPR041049">
    <property type="entry name" value="DUF5615"/>
</dbReference>
<name>A0A933LRS0_UNCTE</name>
<dbReference type="EMBL" id="JACQWF010000427">
    <property type="protein sequence ID" value="MBI4596671.1"/>
    <property type="molecule type" value="Genomic_DNA"/>
</dbReference>
<dbReference type="AlphaFoldDB" id="A0A933LRS0"/>
<evidence type="ECO:0000259" key="1">
    <source>
        <dbReference type="Pfam" id="PF18480"/>
    </source>
</evidence>
<gene>
    <name evidence="2" type="ORF">HY730_09925</name>
</gene>
<feature type="domain" description="DUF5615" evidence="1">
    <location>
        <begin position="1"/>
        <end position="107"/>
    </location>
</feature>
<dbReference type="Pfam" id="PF18480">
    <property type="entry name" value="DUF5615"/>
    <property type="match status" value="1"/>
</dbReference>
<evidence type="ECO:0000313" key="3">
    <source>
        <dbReference type="Proteomes" id="UP000772181"/>
    </source>
</evidence>
<sequence>MNFLADESVDQPIVEHLRHNDHNVLAVMEMEPSIPDETVLDRANQQGALLLTADKEFGELVFRQRRITAGVVLIRLGGLSEGTKAALVSAVIREHGAELLHAFTVISPGMVRIRPQL</sequence>
<comment type="caution">
    <text evidence="2">The sequence shown here is derived from an EMBL/GenBank/DDBJ whole genome shotgun (WGS) entry which is preliminary data.</text>
</comment>
<organism evidence="2 3">
    <name type="scientific">Tectimicrobiota bacterium</name>
    <dbReference type="NCBI Taxonomy" id="2528274"/>
    <lineage>
        <taxon>Bacteria</taxon>
        <taxon>Pseudomonadati</taxon>
        <taxon>Nitrospinota/Tectimicrobiota group</taxon>
        <taxon>Candidatus Tectimicrobiota</taxon>
    </lineage>
</organism>
<accession>A0A933LRS0</accession>
<dbReference type="Proteomes" id="UP000772181">
    <property type="component" value="Unassembled WGS sequence"/>
</dbReference>